<keyword evidence="4 5" id="KW-0472">Membrane</keyword>
<evidence type="ECO:0000256" key="4">
    <source>
        <dbReference type="ARBA" id="ARBA00023136"/>
    </source>
</evidence>
<evidence type="ECO:0000256" key="2">
    <source>
        <dbReference type="ARBA" id="ARBA00022692"/>
    </source>
</evidence>
<evidence type="ECO:0000313" key="7">
    <source>
        <dbReference type="Proteomes" id="UP001623592"/>
    </source>
</evidence>
<name>A0ABW8TFE5_9CLOT</name>
<evidence type="ECO:0000256" key="5">
    <source>
        <dbReference type="SAM" id="Phobius"/>
    </source>
</evidence>
<keyword evidence="2 5" id="KW-0812">Transmembrane</keyword>
<reference evidence="6 7" key="1">
    <citation type="submission" date="2024-11" db="EMBL/GenBank/DDBJ databases">
        <authorList>
            <person name="Heng Y.C."/>
            <person name="Lim A.C.H."/>
            <person name="Lee J.K.Y."/>
            <person name="Kittelmann S."/>
        </authorList>
    </citation>
    <scope>NUCLEOTIDE SEQUENCE [LARGE SCALE GENOMIC DNA]</scope>
    <source>
        <strain evidence="6 7">WILCCON 0114</strain>
    </source>
</reference>
<sequence length="129" mass="14296">MNRNIFNTLVAVLGGLFTYLLGGWDTCLIVLVAFMALDYATGVIGGWIQKNLNSNIGFRGILRKTTIIIVVIVAVLLDRLLKNGAWVFRTLVCYFYIGNEAISLLENVVKIGIPVPKKLVDALEQLKNK</sequence>
<dbReference type="EMBL" id="JBJIAA010000009">
    <property type="protein sequence ID" value="MFL0251238.1"/>
    <property type="molecule type" value="Genomic_DNA"/>
</dbReference>
<feature type="transmembrane region" description="Helical" evidence="5">
    <location>
        <begin position="60"/>
        <end position="77"/>
    </location>
</feature>
<evidence type="ECO:0000256" key="1">
    <source>
        <dbReference type="ARBA" id="ARBA00004141"/>
    </source>
</evidence>
<dbReference type="InterPro" id="IPR006480">
    <property type="entry name" value="Phage_holin_4_1"/>
</dbReference>
<protein>
    <submittedName>
        <fullName evidence="6">Holin family protein</fullName>
    </submittedName>
</protein>
<feature type="transmembrane region" description="Helical" evidence="5">
    <location>
        <begin position="28"/>
        <end position="48"/>
    </location>
</feature>
<feature type="transmembrane region" description="Helical" evidence="5">
    <location>
        <begin position="5"/>
        <end position="22"/>
    </location>
</feature>
<keyword evidence="3 5" id="KW-1133">Transmembrane helix</keyword>
<evidence type="ECO:0000256" key="3">
    <source>
        <dbReference type="ARBA" id="ARBA00022989"/>
    </source>
</evidence>
<organism evidence="6 7">
    <name type="scientific">Clostridium neuense</name>
    <dbReference type="NCBI Taxonomy" id="1728934"/>
    <lineage>
        <taxon>Bacteria</taxon>
        <taxon>Bacillati</taxon>
        <taxon>Bacillota</taxon>
        <taxon>Clostridia</taxon>
        <taxon>Eubacteriales</taxon>
        <taxon>Clostridiaceae</taxon>
        <taxon>Clostridium</taxon>
    </lineage>
</organism>
<dbReference type="Proteomes" id="UP001623592">
    <property type="component" value="Unassembled WGS sequence"/>
</dbReference>
<proteinExistence type="predicted"/>
<gene>
    <name evidence="6" type="ORF">ACJDT4_12450</name>
</gene>
<accession>A0ABW8TFE5</accession>
<dbReference type="Pfam" id="PF05105">
    <property type="entry name" value="Phage_holin_4_1"/>
    <property type="match status" value="1"/>
</dbReference>
<keyword evidence="7" id="KW-1185">Reference proteome</keyword>
<comment type="caution">
    <text evidence="6">The sequence shown here is derived from an EMBL/GenBank/DDBJ whole genome shotgun (WGS) entry which is preliminary data.</text>
</comment>
<evidence type="ECO:0000313" key="6">
    <source>
        <dbReference type="EMBL" id="MFL0251238.1"/>
    </source>
</evidence>
<comment type="subcellular location">
    <subcellularLocation>
        <location evidence="1">Membrane</location>
        <topology evidence="1">Multi-pass membrane protein</topology>
    </subcellularLocation>
</comment>
<dbReference type="RefSeq" id="WP_406787891.1">
    <property type="nucleotide sequence ID" value="NZ_JBJIAA010000009.1"/>
</dbReference>
<dbReference type="NCBIfam" id="TIGR01593">
    <property type="entry name" value="holin_tox_secr"/>
    <property type="match status" value="1"/>
</dbReference>